<evidence type="ECO:0000313" key="1">
    <source>
        <dbReference type="EMBL" id="KKU61672.1"/>
    </source>
</evidence>
<proteinExistence type="predicted"/>
<organism evidence="1 2">
    <name type="scientific">Candidatus Beckwithbacteria bacterium GW2011_GWB1_47_15</name>
    <dbReference type="NCBI Taxonomy" id="1618371"/>
    <lineage>
        <taxon>Bacteria</taxon>
        <taxon>Candidatus Beckwithiibacteriota</taxon>
    </lineage>
</organism>
<dbReference type="Proteomes" id="UP000033860">
    <property type="component" value="Unassembled WGS sequence"/>
</dbReference>
<accession>A0A0G1RX12</accession>
<reference evidence="1 2" key="1">
    <citation type="journal article" date="2015" name="Nature">
        <title>rRNA introns, odd ribosomes, and small enigmatic genomes across a large radiation of phyla.</title>
        <authorList>
            <person name="Brown C.T."/>
            <person name="Hug L.A."/>
            <person name="Thomas B.C."/>
            <person name="Sharon I."/>
            <person name="Castelle C.J."/>
            <person name="Singh A."/>
            <person name="Wilkins M.J."/>
            <person name="Williams K.H."/>
            <person name="Banfield J.F."/>
        </authorList>
    </citation>
    <scope>NUCLEOTIDE SEQUENCE [LARGE SCALE GENOMIC DNA]</scope>
</reference>
<dbReference type="Pfam" id="PF05973">
    <property type="entry name" value="Gp49"/>
    <property type="match status" value="1"/>
</dbReference>
<protein>
    <recommendedName>
        <fullName evidence="3">Phage-related protein</fullName>
    </recommendedName>
</protein>
<evidence type="ECO:0000313" key="2">
    <source>
        <dbReference type="Proteomes" id="UP000033860"/>
    </source>
</evidence>
<dbReference type="EMBL" id="LCNT01000002">
    <property type="protein sequence ID" value="KKU61672.1"/>
    <property type="molecule type" value="Genomic_DNA"/>
</dbReference>
<evidence type="ECO:0008006" key="3">
    <source>
        <dbReference type="Google" id="ProtNLM"/>
    </source>
</evidence>
<comment type="caution">
    <text evidence="1">The sequence shown here is derived from an EMBL/GenBank/DDBJ whole genome shotgun (WGS) entry which is preliminary data.</text>
</comment>
<dbReference type="AlphaFoldDB" id="A0A0G1RX12"/>
<gene>
    <name evidence="1" type="ORF">UX85_C0002G0052</name>
</gene>
<dbReference type="InterPro" id="IPR009241">
    <property type="entry name" value="HigB-like"/>
</dbReference>
<name>A0A0G1RX12_9BACT</name>
<sequence>MRVEVFTSAERKSPIDDFIEKCPKGQRSKIIRQLYYLQEFGLTRANPSLKKLTGAVFWELRILGKDNIRLLCAQINKSTIMIFNIFYKKKRKTPIKDINLALKRYYQLLDK</sequence>